<evidence type="ECO:0000313" key="4">
    <source>
        <dbReference type="Proteomes" id="UP000708208"/>
    </source>
</evidence>
<sequence length="717" mass="80950">MGAEQNPESFRKLANSDIEETIERDLRDEDIQVCVNTSRILENYKTLSCSISKHHFGYQHRQNSDVLVCSSRCLSLAMKILRNSPLASKHSDDCGTEESGSLEKCIHDGGVTLKTFKDDAQYLLPPDSPPSQERSSETNTDCEGGDMYPCGDRSCCGSSELDIQVILEKAYAKKVKDDSSETKKSQTSGTSPKLPCYKDPGFSERCTLNEIEDQQVGLRQVEASSLTPTSRDLDVLDFSGRNSGGNDEINRRSWTVKDVHLSPSLENLKTCFIIFTWSPTKFTVQADDDKDQIEYLQESIKKYCQKESGLSSTPTVDDIVFAPYDHDFYRAKIEQVDLGQEEVLVHFLDFGDTKNVKIRDCRAPCNQLMEDHPIYGVVFECLLPRPIDWEFVSLDTKDMIDSALQAACKDKVYMQIVEKSGFEWGGNLMLKDLQYWNKFLDSIINHELQEELSDCPDECIAPLLINSPQESVNTLESLLVPDVVEVLPSPGIQDFSRIDKPIEAHVKEDILETKLVEIGPTKIIRRPYIIQMSTMKLSSSLHDGCLVHVNYVQSYKKMIISAQNDDDRLEVLTSDIFRHSEEAHPMERIPSVMEVVLAPYNGQYYRGLVNTWKGKKKDHQVNVAFIDFGDQVTVNVCDLRELTPAIAEHDIYGVKLIVPNMPDNVASINCGRLNEMLDSGGCVELTKLQKLICNGDLLFDGKRWSDLVENEFLSGNY</sequence>
<dbReference type="InterPro" id="IPR002999">
    <property type="entry name" value="Tudor"/>
</dbReference>
<dbReference type="Pfam" id="PF00567">
    <property type="entry name" value="TUDOR"/>
    <property type="match status" value="2"/>
</dbReference>
<reference evidence="3" key="1">
    <citation type="submission" date="2021-06" db="EMBL/GenBank/DDBJ databases">
        <authorList>
            <person name="Hodson N. C."/>
            <person name="Mongue J. A."/>
            <person name="Jaron S. K."/>
        </authorList>
    </citation>
    <scope>NUCLEOTIDE SEQUENCE</scope>
</reference>
<dbReference type="EMBL" id="CAJVCH010455910">
    <property type="protein sequence ID" value="CAG7819653.1"/>
    <property type="molecule type" value="Genomic_DNA"/>
</dbReference>
<evidence type="ECO:0000256" key="1">
    <source>
        <dbReference type="SAM" id="MobiDB-lite"/>
    </source>
</evidence>
<evidence type="ECO:0000313" key="3">
    <source>
        <dbReference type="EMBL" id="CAG7819653.1"/>
    </source>
</evidence>
<name>A0A8J2KMC0_9HEXA</name>
<dbReference type="InterPro" id="IPR050621">
    <property type="entry name" value="Tudor_domain_containing"/>
</dbReference>
<feature type="region of interest" description="Disordered" evidence="1">
    <location>
        <begin position="121"/>
        <end position="143"/>
    </location>
</feature>
<feature type="region of interest" description="Disordered" evidence="1">
    <location>
        <begin position="176"/>
        <end position="196"/>
    </location>
</feature>
<dbReference type="Proteomes" id="UP000708208">
    <property type="component" value="Unassembled WGS sequence"/>
</dbReference>
<evidence type="ECO:0000259" key="2">
    <source>
        <dbReference type="PROSITE" id="PS50304"/>
    </source>
</evidence>
<feature type="domain" description="Tudor" evidence="2">
    <location>
        <begin position="587"/>
        <end position="649"/>
    </location>
</feature>
<proteinExistence type="predicted"/>
<protein>
    <recommendedName>
        <fullName evidence="2">Tudor domain-containing protein</fullName>
    </recommendedName>
</protein>
<keyword evidence="4" id="KW-1185">Reference proteome</keyword>
<comment type="caution">
    <text evidence="3">The sequence shown here is derived from an EMBL/GenBank/DDBJ whole genome shotgun (WGS) entry which is preliminary data.</text>
</comment>
<dbReference type="PANTHER" id="PTHR22948">
    <property type="entry name" value="TUDOR DOMAIN CONTAINING PROTEIN"/>
    <property type="match status" value="1"/>
</dbReference>
<dbReference type="AlphaFoldDB" id="A0A8J2KMC0"/>
<dbReference type="SMART" id="SM00333">
    <property type="entry name" value="TUDOR"/>
    <property type="match status" value="2"/>
</dbReference>
<dbReference type="CDD" id="cd20379">
    <property type="entry name" value="Tudor_dTUD-like"/>
    <property type="match status" value="1"/>
</dbReference>
<accession>A0A8J2KMC0</accession>
<feature type="compositionally biased region" description="Polar residues" evidence="1">
    <location>
        <begin position="130"/>
        <end position="141"/>
    </location>
</feature>
<dbReference type="PANTHER" id="PTHR22948:SF29">
    <property type="entry name" value="FI02030P-RELATED"/>
    <property type="match status" value="1"/>
</dbReference>
<dbReference type="PROSITE" id="PS50304">
    <property type="entry name" value="TUDOR"/>
    <property type="match status" value="2"/>
</dbReference>
<dbReference type="OrthoDB" id="5800423at2759"/>
<feature type="domain" description="Tudor" evidence="2">
    <location>
        <begin position="313"/>
        <end position="371"/>
    </location>
</feature>
<gene>
    <name evidence="3" type="ORF">AFUS01_LOCUS30084</name>
</gene>
<organism evidence="3 4">
    <name type="scientific">Allacma fusca</name>
    <dbReference type="NCBI Taxonomy" id="39272"/>
    <lineage>
        <taxon>Eukaryota</taxon>
        <taxon>Metazoa</taxon>
        <taxon>Ecdysozoa</taxon>
        <taxon>Arthropoda</taxon>
        <taxon>Hexapoda</taxon>
        <taxon>Collembola</taxon>
        <taxon>Symphypleona</taxon>
        <taxon>Sminthuridae</taxon>
        <taxon>Allacma</taxon>
    </lineage>
</organism>